<evidence type="ECO:0000313" key="2">
    <source>
        <dbReference type="Proteomes" id="UP001057402"/>
    </source>
</evidence>
<gene>
    <name evidence="1" type="ORF">MLD38_002976</name>
</gene>
<comment type="caution">
    <text evidence="1">The sequence shown here is derived from an EMBL/GenBank/DDBJ whole genome shotgun (WGS) entry which is preliminary data.</text>
</comment>
<accession>A0ACB9S0K9</accession>
<reference evidence="2" key="1">
    <citation type="journal article" date="2023" name="Front. Plant Sci.">
        <title>Chromosomal-level genome assembly of Melastoma candidum provides insights into trichome evolution.</title>
        <authorList>
            <person name="Zhong Y."/>
            <person name="Wu W."/>
            <person name="Sun C."/>
            <person name="Zou P."/>
            <person name="Liu Y."/>
            <person name="Dai S."/>
            <person name="Zhou R."/>
        </authorList>
    </citation>
    <scope>NUCLEOTIDE SEQUENCE [LARGE SCALE GENOMIC DNA]</scope>
</reference>
<sequence length="294" mass="32616">MGEEAKQQEQEQPKTEVPEKAEAAKPEDASKQLQPVILSVDLHCIGCTKKIERSIVRIEGVEGVVVDTAQNQVTIRGGQFDPQAVCDRILKKTRRRAKVLSPLLPTPPPDNVKPQIPAAVDPAVTAPPIRTVKLNVNMHCEACADQLKRKIIKMEGVEKVETELGSGKVTVTGTMNADKLVEYVYRQTKKQAQIVPQPEPETGSKNQEGGDKDKKKEVEKKPAEDAGQGKEDDGKEAGEKKQVGGEEEEVAEDVMKWTMVNYYQYQQQPLHVMERMFPHPQLFSDDNPNACSIS</sequence>
<name>A0ACB9S0K9_9MYRT</name>
<keyword evidence="2" id="KW-1185">Reference proteome</keyword>
<evidence type="ECO:0000313" key="1">
    <source>
        <dbReference type="EMBL" id="KAI4384885.1"/>
    </source>
</evidence>
<proteinExistence type="predicted"/>
<dbReference type="Proteomes" id="UP001057402">
    <property type="component" value="Chromosome 2"/>
</dbReference>
<dbReference type="EMBL" id="CM042881">
    <property type="protein sequence ID" value="KAI4384885.1"/>
    <property type="molecule type" value="Genomic_DNA"/>
</dbReference>
<organism evidence="1 2">
    <name type="scientific">Melastoma candidum</name>
    <dbReference type="NCBI Taxonomy" id="119954"/>
    <lineage>
        <taxon>Eukaryota</taxon>
        <taxon>Viridiplantae</taxon>
        <taxon>Streptophyta</taxon>
        <taxon>Embryophyta</taxon>
        <taxon>Tracheophyta</taxon>
        <taxon>Spermatophyta</taxon>
        <taxon>Magnoliopsida</taxon>
        <taxon>eudicotyledons</taxon>
        <taxon>Gunneridae</taxon>
        <taxon>Pentapetalae</taxon>
        <taxon>rosids</taxon>
        <taxon>malvids</taxon>
        <taxon>Myrtales</taxon>
        <taxon>Melastomataceae</taxon>
        <taxon>Melastomatoideae</taxon>
        <taxon>Melastomateae</taxon>
        <taxon>Melastoma</taxon>
    </lineage>
</organism>
<protein>
    <submittedName>
        <fullName evidence="1">Uncharacterized protein</fullName>
    </submittedName>
</protein>